<evidence type="ECO:0000313" key="2">
    <source>
        <dbReference type="EMBL" id="WPB84633.1"/>
    </source>
</evidence>
<gene>
    <name evidence="2" type="ORF">R9Z33_21375</name>
</gene>
<protein>
    <submittedName>
        <fullName evidence="2">Uncharacterized protein</fullName>
    </submittedName>
</protein>
<keyword evidence="3" id="KW-1185">Reference proteome</keyword>
<reference evidence="2 3" key="1">
    <citation type="submission" date="2023-11" db="EMBL/GenBank/DDBJ databases">
        <title>Arctic aerobic anoxygenic photoheterotroph Sediminicoccus rosea KRV36 adapts its photosynthesis to long days of polar summer.</title>
        <authorList>
            <person name="Tomasch J."/>
            <person name="Kopejtka K."/>
            <person name="Bily T."/>
            <person name="Gardiner A.T."/>
            <person name="Gardian Z."/>
            <person name="Shivaramu S."/>
            <person name="Koblizek M."/>
            <person name="Engelhardt F."/>
            <person name="Kaftan D."/>
        </authorList>
    </citation>
    <scope>NUCLEOTIDE SEQUENCE [LARGE SCALE GENOMIC DNA]</scope>
    <source>
        <strain evidence="2 3">R-30</strain>
    </source>
</reference>
<evidence type="ECO:0000256" key="1">
    <source>
        <dbReference type="SAM" id="SignalP"/>
    </source>
</evidence>
<sequence length="135" mass="14141">MRPLILTALASTMTLPATAQGFFTWPSTRVTVTQQSGNACQPSILSVSGTPGGRYLQILVNAPVDGSFTATLEVNWRHGNEVLRYRGGQNLPRGTGSISVSGPALPANLADGTIELSVVYCAVYPRTAPPPGAIM</sequence>
<dbReference type="Proteomes" id="UP001305521">
    <property type="component" value="Chromosome"/>
</dbReference>
<proteinExistence type="predicted"/>
<feature type="chain" id="PRO_5045780943" evidence="1">
    <location>
        <begin position="20"/>
        <end position="135"/>
    </location>
</feature>
<name>A0ABZ0PFY4_9PROT</name>
<evidence type="ECO:0000313" key="3">
    <source>
        <dbReference type="Proteomes" id="UP001305521"/>
    </source>
</evidence>
<organism evidence="2 3">
    <name type="scientific">Sediminicoccus rosea</name>
    <dbReference type="NCBI Taxonomy" id="1225128"/>
    <lineage>
        <taxon>Bacteria</taxon>
        <taxon>Pseudomonadati</taxon>
        <taxon>Pseudomonadota</taxon>
        <taxon>Alphaproteobacteria</taxon>
        <taxon>Acetobacterales</taxon>
        <taxon>Roseomonadaceae</taxon>
        <taxon>Sediminicoccus</taxon>
    </lineage>
</organism>
<dbReference type="EMBL" id="CP137852">
    <property type="protein sequence ID" value="WPB84633.1"/>
    <property type="molecule type" value="Genomic_DNA"/>
</dbReference>
<accession>A0ABZ0PFY4</accession>
<keyword evidence="1" id="KW-0732">Signal</keyword>
<feature type="signal peptide" evidence="1">
    <location>
        <begin position="1"/>
        <end position="19"/>
    </location>
</feature>
<dbReference type="RefSeq" id="WP_318648597.1">
    <property type="nucleotide sequence ID" value="NZ_CP137852.1"/>
</dbReference>